<comment type="subcellular location">
    <subcellularLocation>
        <location evidence="1">Mitochondrion inner membrane</location>
    </subcellularLocation>
</comment>
<dbReference type="STRING" id="145388.A0A0D2KIW6"/>
<dbReference type="Pfam" id="PF04280">
    <property type="entry name" value="Tim44"/>
    <property type="match status" value="1"/>
</dbReference>
<evidence type="ECO:0000256" key="6">
    <source>
        <dbReference type="ARBA" id="ARBA00023136"/>
    </source>
</evidence>
<keyword evidence="5" id="KW-0496">Mitochondrion</keyword>
<protein>
    <recommendedName>
        <fullName evidence="7">Tim44-like domain-containing protein</fullName>
    </recommendedName>
</protein>
<keyword evidence="3" id="KW-0999">Mitochondrion inner membrane</keyword>
<dbReference type="InterPro" id="IPR032710">
    <property type="entry name" value="NTF2-like_dom_sf"/>
</dbReference>
<dbReference type="SMART" id="SM00978">
    <property type="entry name" value="Tim44"/>
    <property type="match status" value="1"/>
</dbReference>
<keyword evidence="9" id="KW-1185">Reference proteome</keyword>
<dbReference type="GO" id="GO:0030150">
    <property type="term" value="P:protein import into mitochondrial matrix"/>
    <property type="evidence" value="ECO:0007669"/>
    <property type="project" value="TreeGrafter"/>
</dbReference>
<dbReference type="KEGG" id="mng:MNEG_12217"/>
<dbReference type="RefSeq" id="XP_013894763.1">
    <property type="nucleotide sequence ID" value="XM_014039309.1"/>
</dbReference>
<evidence type="ECO:0000256" key="2">
    <source>
        <dbReference type="ARBA" id="ARBA00009597"/>
    </source>
</evidence>
<dbReference type="AlphaFoldDB" id="A0A0D2KIW6"/>
<dbReference type="Gene3D" id="3.10.450.240">
    <property type="match status" value="1"/>
</dbReference>
<keyword evidence="6" id="KW-0472">Membrane</keyword>
<evidence type="ECO:0000256" key="3">
    <source>
        <dbReference type="ARBA" id="ARBA00022792"/>
    </source>
</evidence>
<dbReference type="SUPFAM" id="SSF54427">
    <property type="entry name" value="NTF2-like"/>
    <property type="match status" value="1"/>
</dbReference>
<evidence type="ECO:0000313" key="9">
    <source>
        <dbReference type="Proteomes" id="UP000054498"/>
    </source>
</evidence>
<dbReference type="InterPro" id="IPR039544">
    <property type="entry name" value="Tim44-like"/>
</dbReference>
<dbReference type="PANTHER" id="PTHR10721:SF1">
    <property type="entry name" value="MITOCHONDRIAL IMPORT INNER MEMBRANE TRANSLOCASE SUBUNIT TIM44"/>
    <property type="match status" value="1"/>
</dbReference>
<dbReference type="OrthoDB" id="10265990at2759"/>
<dbReference type="PANTHER" id="PTHR10721">
    <property type="entry name" value="MITOCHONDRIAL IMPORT INNER MEMBRANE TRANSLOCASE SUBUNIT TIM44"/>
    <property type="match status" value="1"/>
</dbReference>
<dbReference type="InterPro" id="IPR007379">
    <property type="entry name" value="Tim44-like_dom"/>
</dbReference>
<dbReference type="Proteomes" id="UP000054498">
    <property type="component" value="Unassembled WGS sequence"/>
</dbReference>
<accession>A0A0D2KIW6</accession>
<name>A0A0D2KIW6_9CHLO</name>
<evidence type="ECO:0000313" key="8">
    <source>
        <dbReference type="EMBL" id="KIY95743.1"/>
    </source>
</evidence>
<dbReference type="GO" id="GO:0005743">
    <property type="term" value="C:mitochondrial inner membrane"/>
    <property type="evidence" value="ECO:0007669"/>
    <property type="project" value="UniProtKB-SubCell"/>
</dbReference>
<dbReference type="GO" id="GO:0051087">
    <property type="term" value="F:protein-folding chaperone binding"/>
    <property type="evidence" value="ECO:0007669"/>
    <property type="project" value="TreeGrafter"/>
</dbReference>
<sequence>MATILSRDPSFDMSRLLAGVKKDAPLVVKAYLTHDLATLGQHCGPELMERFAGIFRHFQAEGLVEDPTILFVGEVELVELKAIDDEPLVVVQFNCQQIKCIRDKFGNVMDGSPNSIQKVFYFWGLQQEAQGTVLPDGRVLPPRWVIKDMMVAAGRL</sequence>
<reference evidence="8 9" key="1">
    <citation type="journal article" date="2013" name="BMC Genomics">
        <title>Reconstruction of the lipid metabolism for the microalga Monoraphidium neglectum from its genome sequence reveals characteristics suitable for biofuel production.</title>
        <authorList>
            <person name="Bogen C."/>
            <person name="Al-Dilaimi A."/>
            <person name="Albersmeier A."/>
            <person name="Wichmann J."/>
            <person name="Grundmann M."/>
            <person name="Rupp O."/>
            <person name="Lauersen K.J."/>
            <person name="Blifernez-Klassen O."/>
            <person name="Kalinowski J."/>
            <person name="Goesmann A."/>
            <person name="Mussgnug J.H."/>
            <person name="Kruse O."/>
        </authorList>
    </citation>
    <scope>NUCLEOTIDE SEQUENCE [LARGE SCALE GENOMIC DNA]</scope>
    <source>
        <strain evidence="8 9">SAG 48.87</strain>
    </source>
</reference>
<dbReference type="GeneID" id="25729557"/>
<evidence type="ECO:0000259" key="7">
    <source>
        <dbReference type="SMART" id="SM00978"/>
    </source>
</evidence>
<keyword evidence="4" id="KW-0809">Transit peptide</keyword>
<proteinExistence type="inferred from homology"/>
<comment type="similarity">
    <text evidence="2">Belongs to the Tim44 family.</text>
</comment>
<feature type="domain" description="Tim44-like" evidence="7">
    <location>
        <begin position="1"/>
        <end position="151"/>
    </location>
</feature>
<organism evidence="8 9">
    <name type="scientific">Monoraphidium neglectum</name>
    <dbReference type="NCBI Taxonomy" id="145388"/>
    <lineage>
        <taxon>Eukaryota</taxon>
        <taxon>Viridiplantae</taxon>
        <taxon>Chlorophyta</taxon>
        <taxon>core chlorophytes</taxon>
        <taxon>Chlorophyceae</taxon>
        <taxon>CS clade</taxon>
        <taxon>Sphaeropleales</taxon>
        <taxon>Selenastraceae</taxon>
        <taxon>Monoraphidium</taxon>
    </lineage>
</organism>
<gene>
    <name evidence="8" type="ORF">MNEG_12217</name>
</gene>
<evidence type="ECO:0000256" key="1">
    <source>
        <dbReference type="ARBA" id="ARBA00004273"/>
    </source>
</evidence>
<evidence type="ECO:0000256" key="4">
    <source>
        <dbReference type="ARBA" id="ARBA00022946"/>
    </source>
</evidence>
<evidence type="ECO:0000256" key="5">
    <source>
        <dbReference type="ARBA" id="ARBA00023128"/>
    </source>
</evidence>
<dbReference type="EMBL" id="KK103346">
    <property type="protein sequence ID" value="KIY95743.1"/>
    <property type="molecule type" value="Genomic_DNA"/>
</dbReference>